<comment type="subcellular location">
    <subcellularLocation>
        <location evidence="1">Membrane</location>
        <topology evidence="1">Multi-pass membrane protein</topology>
    </subcellularLocation>
</comment>
<evidence type="ECO:0000256" key="12">
    <source>
        <dbReference type="SAM" id="Coils"/>
    </source>
</evidence>
<feature type="domain" description="Ion transport" evidence="14">
    <location>
        <begin position="7"/>
        <end position="212"/>
    </location>
</feature>
<keyword evidence="11" id="KW-0407">Ion channel</keyword>
<dbReference type="PANTHER" id="PTHR11537">
    <property type="entry name" value="VOLTAGE-GATED POTASSIUM CHANNEL"/>
    <property type="match status" value="1"/>
</dbReference>
<evidence type="ECO:0000313" key="16">
    <source>
        <dbReference type="Proteomes" id="UP000285310"/>
    </source>
</evidence>
<evidence type="ECO:0000256" key="7">
    <source>
        <dbReference type="ARBA" id="ARBA00022958"/>
    </source>
</evidence>
<evidence type="ECO:0000256" key="5">
    <source>
        <dbReference type="ARBA" id="ARBA00022826"/>
    </source>
</evidence>
<keyword evidence="2" id="KW-0813">Transport</keyword>
<keyword evidence="12" id="KW-0175">Coiled coil</keyword>
<keyword evidence="8 13" id="KW-1133">Transmembrane helix</keyword>
<feature type="coiled-coil region" evidence="12">
    <location>
        <begin position="232"/>
        <end position="259"/>
    </location>
</feature>
<evidence type="ECO:0000256" key="2">
    <source>
        <dbReference type="ARBA" id="ARBA00022448"/>
    </source>
</evidence>
<dbReference type="EMBL" id="AYKG01000008">
    <property type="protein sequence ID" value="ROO30976.1"/>
    <property type="molecule type" value="Genomic_DNA"/>
</dbReference>
<evidence type="ECO:0000256" key="8">
    <source>
        <dbReference type="ARBA" id="ARBA00022989"/>
    </source>
</evidence>
<keyword evidence="3" id="KW-0633">Potassium transport</keyword>
<dbReference type="Proteomes" id="UP000285310">
    <property type="component" value="Unassembled WGS sequence"/>
</dbReference>
<evidence type="ECO:0000259" key="14">
    <source>
        <dbReference type="Pfam" id="PF00520"/>
    </source>
</evidence>
<dbReference type="Gene3D" id="1.10.287.70">
    <property type="match status" value="1"/>
</dbReference>
<feature type="transmembrane region" description="Helical" evidence="13">
    <location>
        <begin position="67"/>
        <end position="86"/>
    </location>
</feature>
<feature type="transmembrane region" description="Helical" evidence="13">
    <location>
        <begin position="182"/>
        <end position="207"/>
    </location>
</feature>
<evidence type="ECO:0000256" key="4">
    <source>
        <dbReference type="ARBA" id="ARBA00022692"/>
    </source>
</evidence>
<keyword evidence="7" id="KW-0630">Potassium</keyword>
<dbReference type="OrthoDB" id="9813518at2"/>
<evidence type="ECO:0000256" key="13">
    <source>
        <dbReference type="SAM" id="Phobius"/>
    </source>
</evidence>
<protein>
    <submittedName>
        <fullName evidence="15">Ion transporter</fullName>
    </submittedName>
</protein>
<sequence>MQERITPFQLFILVLSIYVIGAMVVDVFVPLPHEVSRLMQYMDSIVCLFFFADFCQRFYRAESKLAYMRWGWIDLLACIPAGLFQGARLFRVVRVLIVLRAAKSMSLIWKIFWRNRAESVFASAATMTVLLVAFSAIAMLLVEAPNPDSPIDTAEQALWWSVVTVTTVGYGDFYPITTLGRVVAVVLMICGVGLFGSFAAYISSMFVKDDSERDAREARAQREMTRALYHEIRGLRDEIGQLNAQIQDQERRLAAQAAKPVNSEHKSS</sequence>
<keyword evidence="16" id="KW-1185">Reference proteome</keyword>
<name>A0A423PZF0_9GAMM</name>
<dbReference type="Pfam" id="PF00520">
    <property type="entry name" value="Ion_trans"/>
    <property type="match status" value="1"/>
</dbReference>
<dbReference type="Gene3D" id="1.20.120.350">
    <property type="entry name" value="Voltage-gated potassium channels. Chain C"/>
    <property type="match status" value="1"/>
</dbReference>
<evidence type="ECO:0000256" key="1">
    <source>
        <dbReference type="ARBA" id="ARBA00004141"/>
    </source>
</evidence>
<dbReference type="PRINTS" id="PR00169">
    <property type="entry name" value="KCHANNEL"/>
</dbReference>
<evidence type="ECO:0000256" key="9">
    <source>
        <dbReference type="ARBA" id="ARBA00023065"/>
    </source>
</evidence>
<dbReference type="GO" id="GO:0005249">
    <property type="term" value="F:voltage-gated potassium channel activity"/>
    <property type="evidence" value="ECO:0007669"/>
    <property type="project" value="InterPro"/>
</dbReference>
<keyword evidence="10 13" id="KW-0472">Membrane</keyword>
<dbReference type="AlphaFoldDB" id="A0A423PZF0"/>
<keyword evidence="9" id="KW-0406">Ion transport</keyword>
<dbReference type="InParanoid" id="A0A423PZF0"/>
<comment type="caution">
    <text evidence="15">The sequence shown here is derived from an EMBL/GenBank/DDBJ whole genome shotgun (WGS) entry which is preliminary data.</text>
</comment>
<accession>A0A423PZF0</accession>
<dbReference type="InterPro" id="IPR005821">
    <property type="entry name" value="Ion_trans_dom"/>
</dbReference>
<proteinExistence type="predicted"/>
<dbReference type="GO" id="GO:0008076">
    <property type="term" value="C:voltage-gated potassium channel complex"/>
    <property type="evidence" value="ECO:0007669"/>
    <property type="project" value="InterPro"/>
</dbReference>
<dbReference type="InterPro" id="IPR027359">
    <property type="entry name" value="Volt_channel_dom_sf"/>
</dbReference>
<dbReference type="SUPFAM" id="SSF81324">
    <property type="entry name" value="Voltage-gated potassium channels"/>
    <property type="match status" value="1"/>
</dbReference>
<keyword evidence="6" id="KW-0851">Voltage-gated channel</keyword>
<feature type="transmembrane region" description="Helical" evidence="13">
    <location>
        <begin position="120"/>
        <end position="142"/>
    </location>
</feature>
<evidence type="ECO:0000256" key="10">
    <source>
        <dbReference type="ARBA" id="ARBA00023136"/>
    </source>
</evidence>
<gene>
    <name evidence="15" type="ORF">SAJA_03935</name>
</gene>
<keyword evidence="5" id="KW-0631">Potassium channel</keyword>
<keyword evidence="4 13" id="KW-0812">Transmembrane</keyword>
<feature type="transmembrane region" description="Helical" evidence="13">
    <location>
        <begin position="12"/>
        <end position="32"/>
    </location>
</feature>
<evidence type="ECO:0000313" key="15">
    <source>
        <dbReference type="EMBL" id="ROO30976.1"/>
    </source>
</evidence>
<evidence type="ECO:0000256" key="11">
    <source>
        <dbReference type="ARBA" id="ARBA00023303"/>
    </source>
</evidence>
<dbReference type="PANTHER" id="PTHR11537:SF254">
    <property type="entry name" value="POTASSIUM VOLTAGE-GATED CHANNEL PROTEIN SHAB"/>
    <property type="match status" value="1"/>
</dbReference>
<dbReference type="InterPro" id="IPR028325">
    <property type="entry name" value="VG_K_chnl"/>
</dbReference>
<organism evidence="15 16">
    <name type="scientific">Salinisphaera japonica YTM-1</name>
    <dbReference type="NCBI Taxonomy" id="1209778"/>
    <lineage>
        <taxon>Bacteria</taxon>
        <taxon>Pseudomonadati</taxon>
        <taxon>Pseudomonadota</taxon>
        <taxon>Gammaproteobacteria</taxon>
        <taxon>Salinisphaerales</taxon>
        <taxon>Salinisphaeraceae</taxon>
        <taxon>Salinisphaera</taxon>
    </lineage>
</organism>
<dbReference type="GO" id="GO:0001508">
    <property type="term" value="P:action potential"/>
    <property type="evidence" value="ECO:0007669"/>
    <property type="project" value="TreeGrafter"/>
</dbReference>
<reference evidence="15 16" key="1">
    <citation type="submission" date="2013-10" db="EMBL/GenBank/DDBJ databases">
        <title>Salinisphaera japonica YTM-1 Genome Sequencing.</title>
        <authorList>
            <person name="Lai Q."/>
            <person name="Li C."/>
            <person name="Shao Z."/>
        </authorList>
    </citation>
    <scope>NUCLEOTIDE SEQUENCE [LARGE SCALE GENOMIC DNA]</scope>
    <source>
        <strain evidence="15 16">YTM-1</strain>
    </source>
</reference>
<evidence type="ECO:0000256" key="6">
    <source>
        <dbReference type="ARBA" id="ARBA00022882"/>
    </source>
</evidence>
<evidence type="ECO:0000256" key="3">
    <source>
        <dbReference type="ARBA" id="ARBA00022538"/>
    </source>
</evidence>
<dbReference type="RefSeq" id="WP_123657338.1">
    <property type="nucleotide sequence ID" value="NZ_AYKG01000008.1"/>
</dbReference>